<accession>A0A167ITH0</accession>
<evidence type="ECO:0000313" key="3">
    <source>
        <dbReference type="Proteomes" id="UP000076738"/>
    </source>
</evidence>
<name>A0A167ITH0_CALVF</name>
<feature type="compositionally biased region" description="Basic and acidic residues" evidence="1">
    <location>
        <begin position="127"/>
        <end position="143"/>
    </location>
</feature>
<evidence type="ECO:0000256" key="1">
    <source>
        <dbReference type="SAM" id="MobiDB-lite"/>
    </source>
</evidence>
<dbReference type="Proteomes" id="UP000076738">
    <property type="component" value="Unassembled WGS sequence"/>
</dbReference>
<gene>
    <name evidence="2" type="ORF">CALVIDRAFT_283978</name>
</gene>
<feature type="region of interest" description="Disordered" evidence="1">
    <location>
        <begin position="120"/>
        <end position="143"/>
    </location>
</feature>
<sequence length="143" mass="16022">MAIPAQTVECQQPLRSTYVCSGVTVQGLPTRSVLKSESRYFVTISIDKVQVWKSREIRSKESTVVWNEGEDKHEFECAPAASLKATVCKNHSRGRPAEEVARHTANYPCQPDPYPAVRLAEGYNSARSRDHPSRASPDDRCRC</sequence>
<proteinExistence type="predicted"/>
<evidence type="ECO:0008006" key="4">
    <source>
        <dbReference type="Google" id="ProtNLM"/>
    </source>
</evidence>
<protein>
    <recommendedName>
        <fullName evidence="4">Arrestin-like N-terminal domain-containing protein</fullName>
    </recommendedName>
</protein>
<keyword evidence="3" id="KW-1185">Reference proteome</keyword>
<dbReference type="EMBL" id="KV417305">
    <property type="protein sequence ID" value="KZO92941.1"/>
    <property type="molecule type" value="Genomic_DNA"/>
</dbReference>
<dbReference type="AlphaFoldDB" id="A0A167ITH0"/>
<organism evidence="2 3">
    <name type="scientific">Calocera viscosa (strain TUFC12733)</name>
    <dbReference type="NCBI Taxonomy" id="1330018"/>
    <lineage>
        <taxon>Eukaryota</taxon>
        <taxon>Fungi</taxon>
        <taxon>Dikarya</taxon>
        <taxon>Basidiomycota</taxon>
        <taxon>Agaricomycotina</taxon>
        <taxon>Dacrymycetes</taxon>
        <taxon>Dacrymycetales</taxon>
        <taxon>Dacrymycetaceae</taxon>
        <taxon>Calocera</taxon>
    </lineage>
</organism>
<evidence type="ECO:0000313" key="2">
    <source>
        <dbReference type="EMBL" id="KZO92941.1"/>
    </source>
</evidence>
<reference evidence="2 3" key="1">
    <citation type="journal article" date="2016" name="Mol. Biol. Evol.">
        <title>Comparative Genomics of Early-Diverging Mushroom-Forming Fungi Provides Insights into the Origins of Lignocellulose Decay Capabilities.</title>
        <authorList>
            <person name="Nagy L.G."/>
            <person name="Riley R."/>
            <person name="Tritt A."/>
            <person name="Adam C."/>
            <person name="Daum C."/>
            <person name="Floudas D."/>
            <person name="Sun H."/>
            <person name="Yadav J.S."/>
            <person name="Pangilinan J."/>
            <person name="Larsson K.H."/>
            <person name="Matsuura K."/>
            <person name="Barry K."/>
            <person name="Labutti K."/>
            <person name="Kuo R."/>
            <person name="Ohm R.A."/>
            <person name="Bhattacharya S.S."/>
            <person name="Shirouzu T."/>
            <person name="Yoshinaga Y."/>
            <person name="Martin F.M."/>
            <person name="Grigoriev I.V."/>
            <person name="Hibbett D.S."/>
        </authorList>
    </citation>
    <scope>NUCLEOTIDE SEQUENCE [LARGE SCALE GENOMIC DNA]</scope>
    <source>
        <strain evidence="2 3">TUFC12733</strain>
    </source>
</reference>